<accession>A0A553HIB5</accession>
<sequence length="110" mass="12647">MRYRHKRPPLQTNNVKPYNYDALLDAPYAGEVRLIHGLRIDHNDILCCQLVKMRIDQLPPFHALSYTWKGDLDSSSTPQDKVLVGDQYLMVGRNLALALRAVKVYHQGDD</sequence>
<name>A0A553HIB5_9PEZI</name>
<organism evidence="1 2">
    <name type="scientific">Xylaria flabelliformis</name>
    <dbReference type="NCBI Taxonomy" id="2512241"/>
    <lineage>
        <taxon>Eukaryota</taxon>
        <taxon>Fungi</taxon>
        <taxon>Dikarya</taxon>
        <taxon>Ascomycota</taxon>
        <taxon>Pezizomycotina</taxon>
        <taxon>Sordariomycetes</taxon>
        <taxon>Xylariomycetidae</taxon>
        <taxon>Xylariales</taxon>
        <taxon>Xylariaceae</taxon>
        <taxon>Xylaria</taxon>
    </lineage>
</organism>
<dbReference type="EMBL" id="VFLP01000147">
    <property type="protein sequence ID" value="TRX87703.1"/>
    <property type="molecule type" value="Genomic_DNA"/>
</dbReference>
<evidence type="ECO:0000313" key="1">
    <source>
        <dbReference type="EMBL" id="TRX87703.1"/>
    </source>
</evidence>
<evidence type="ECO:0008006" key="3">
    <source>
        <dbReference type="Google" id="ProtNLM"/>
    </source>
</evidence>
<proteinExistence type="predicted"/>
<gene>
    <name evidence="1" type="ORF">FHL15_011402</name>
</gene>
<protein>
    <recommendedName>
        <fullName evidence="3">Heterokaryon incompatibility domain-containing protein</fullName>
    </recommendedName>
</protein>
<comment type="caution">
    <text evidence="1">The sequence shown here is derived from an EMBL/GenBank/DDBJ whole genome shotgun (WGS) entry which is preliminary data.</text>
</comment>
<dbReference type="AlphaFoldDB" id="A0A553HIB5"/>
<dbReference type="Proteomes" id="UP000319160">
    <property type="component" value="Unassembled WGS sequence"/>
</dbReference>
<evidence type="ECO:0000313" key="2">
    <source>
        <dbReference type="Proteomes" id="UP000319160"/>
    </source>
</evidence>
<reference evidence="2" key="1">
    <citation type="submission" date="2019-06" db="EMBL/GenBank/DDBJ databases">
        <title>Draft genome sequence of the griseofulvin-producing fungus Xylaria cubensis strain G536.</title>
        <authorList>
            <person name="Mead M.E."/>
            <person name="Raja H.A."/>
            <person name="Steenwyk J.L."/>
            <person name="Knowles S.L."/>
            <person name="Oberlies N.H."/>
            <person name="Rokas A."/>
        </authorList>
    </citation>
    <scope>NUCLEOTIDE SEQUENCE [LARGE SCALE GENOMIC DNA]</scope>
    <source>
        <strain evidence="2">G536</strain>
    </source>
</reference>
<keyword evidence="2" id="KW-1185">Reference proteome</keyword>